<accession>A0A7X6D6Z8</accession>
<dbReference type="InterPro" id="IPR029044">
    <property type="entry name" value="Nucleotide-diphossugar_trans"/>
</dbReference>
<reference evidence="1 2" key="1">
    <citation type="submission" date="2020-03" db="EMBL/GenBank/DDBJ databases">
        <title>Bacterial samples isolated from urine from healthy bovine heifers (Gyr breed).</title>
        <authorList>
            <person name="Giannattasio-Ferraz S."/>
            <person name="Maskeri L."/>
            <person name="Penido A."/>
            <person name="Barbosa-Stancioli E.F."/>
            <person name="Putonti C."/>
        </authorList>
    </citation>
    <scope>NUCLEOTIDE SEQUENCE [LARGE SCALE GENOMIC DNA]</scope>
    <source>
        <strain evidence="1 2">UFMG-H7</strain>
    </source>
</reference>
<sequence length="321" mass="38597">MGFISVLNDYKIDKKNFGYKIAKSKSICRILFSLDSKLSWNLPLKKIWLREFKKKEVLIYEFLEKKNEHLIKKYEEKEFLNTEPSDIIWICWFQGIENAPENVKFSYSSIQKQFSNQTIIILDDTNIESYLNIPKDIFEMWRKGKISNQLFSDIVRTDLLFNHGGLWLDATCFIFDKPLINYKNYESFYATDLVEFPSDYNYIDIDKFEAYFVYSKKNNQLFKYLNESLIEYCRNSEELVEYLLINYFAKIGRKRIEEFSKQHSRIPKNNSECEIIRRKLNRNFSEIEIAKDTFFVKLNANEVYSTKHDCLFEHLKKKGMK</sequence>
<evidence type="ECO:0000313" key="1">
    <source>
        <dbReference type="EMBL" id="NKC66919.1"/>
    </source>
</evidence>
<dbReference type="GO" id="GO:0016757">
    <property type="term" value="F:glycosyltransferase activity"/>
    <property type="evidence" value="ECO:0007669"/>
    <property type="project" value="InterPro"/>
</dbReference>
<gene>
    <name evidence="1" type="ORF">HED35_02345</name>
</gene>
<dbReference type="AlphaFoldDB" id="A0A7X6D6Z8"/>
<evidence type="ECO:0000313" key="2">
    <source>
        <dbReference type="Proteomes" id="UP000521358"/>
    </source>
</evidence>
<organism evidence="1 2">
    <name type="scientific">Vagococcus fluvialis</name>
    <dbReference type="NCBI Taxonomy" id="2738"/>
    <lineage>
        <taxon>Bacteria</taxon>
        <taxon>Bacillati</taxon>
        <taxon>Bacillota</taxon>
        <taxon>Bacilli</taxon>
        <taxon>Lactobacillales</taxon>
        <taxon>Enterococcaceae</taxon>
        <taxon>Vagococcus</taxon>
    </lineage>
</organism>
<evidence type="ECO:0008006" key="3">
    <source>
        <dbReference type="Google" id="ProtNLM"/>
    </source>
</evidence>
<name>A0A7X6D6Z8_9ENTE</name>
<dbReference type="Pfam" id="PF05704">
    <property type="entry name" value="Caps_synth"/>
    <property type="match status" value="1"/>
</dbReference>
<proteinExistence type="predicted"/>
<dbReference type="EMBL" id="JAAVMB010000001">
    <property type="protein sequence ID" value="NKC66919.1"/>
    <property type="molecule type" value="Genomic_DNA"/>
</dbReference>
<dbReference type="SUPFAM" id="SSF53448">
    <property type="entry name" value="Nucleotide-diphospho-sugar transferases"/>
    <property type="match status" value="1"/>
</dbReference>
<dbReference type="RefSeq" id="WP_167806200.1">
    <property type="nucleotide sequence ID" value="NZ_JAAVMB010000001.1"/>
</dbReference>
<dbReference type="Proteomes" id="UP000521358">
    <property type="component" value="Unassembled WGS sequence"/>
</dbReference>
<comment type="caution">
    <text evidence="1">The sequence shown here is derived from an EMBL/GenBank/DDBJ whole genome shotgun (WGS) entry which is preliminary data.</text>
</comment>
<protein>
    <recommendedName>
        <fullName evidence="3">Capsular polysaccharide synthesis protein</fullName>
    </recommendedName>
</protein>
<dbReference type="InterPro" id="IPR008441">
    <property type="entry name" value="AfumC-like_glycosyl_Trfase"/>
</dbReference>